<feature type="compositionally biased region" description="Gly residues" evidence="1">
    <location>
        <begin position="1"/>
        <end position="11"/>
    </location>
</feature>
<keyword evidence="3" id="KW-1185">Reference proteome</keyword>
<accession>A0A6M5YHG5</accession>
<evidence type="ECO:0000313" key="3">
    <source>
        <dbReference type="Proteomes" id="UP000503447"/>
    </source>
</evidence>
<evidence type="ECO:0000256" key="1">
    <source>
        <dbReference type="SAM" id="MobiDB-lite"/>
    </source>
</evidence>
<reference evidence="3" key="1">
    <citation type="submission" date="2020-05" db="EMBL/GenBank/DDBJ databases">
        <title>Frigoriglobus tundricola gen. nov., sp. nov., a psychrotolerant cellulolytic planctomycete of the family Gemmataceae with two divergent copies of 16S rRNA gene.</title>
        <authorList>
            <person name="Kulichevskaya I.S."/>
            <person name="Ivanova A.A."/>
            <person name="Naumoff D.G."/>
            <person name="Beletsky A.V."/>
            <person name="Rijpstra W.I.C."/>
            <person name="Sinninghe Damste J.S."/>
            <person name="Mardanov A.V."/>
            <person name="Ravin N.V."/>
            <person name="Dedysh S.N."/>
        </authorList>
    </citation>
    <scope>NUCLEOTIDE SEQUENCE [LARGE SCALE GENOMIC DNA]</scope>
    <source>
        <strain evidence="3">PL17</strain>
    </source>
</reference>
<dbReference type="AlphaFoldDB" id="A0A6M5YHG5"/>
<organism evidence="2 3">
    <name type="scientific">Frigoriglobus tundricola</name>
    <dbReference type="NCBI Taxonomy" id="2774151"/>
    <lineage>
        <taxon>Bacteria</taxon>
        <taxon>Pseudomonadati</taxon>
        <taxon>Planctomycetota</taxon>
        <taxon>Planctomycetia</taxon>
        <taxon>Gemmatales</taxon>
        <taxon>Gemmataceae</taxon>
        <taxon>Frigoriglobus</taxon>
    </lineage>
</organism>
<feature type="region of interest" description="Disordered" evidence="1">
    <location>
        <begin position="1"/>
        <end position="28"/>
    </location>
</feature>
<evidence type="ECO:0000313" key="2">
    <source>
        <dbReference type="EMBL" id="QJW92706.1"/>
    </source>
</evidence>
<sequence>MLGVNGLGRGTGAAPRTRVPGRDRTKSISKWLQSGRAIKCSWRRLEYGPAGPIGFSAPAAGPFLAKVARSGRRT</sequence>
<name>A0A6M5YHG5_9BACT</name>
<dbReference type="Proteomes" id="UP000503447">
    <property type="component" value="Chromosome"/>
</dbReference>
<gene>
    <name evidence="2" type="ORF">FTUN_0203</name>
</gene>
<dbReference type="EMBL" id="CP053452">
    <property type="protein sequence ID" value="QJW92706.1"/>
    <property type="molecule type" value="Genomic_DNA"/>
</dbReference>
<dbReference type="KEGG" id="ftj:FTUN_0203"/>
<proteinExistence type="predicted"/>
<protein>
    <submittedName>
        <fullName evidence="2">Uncharacterized protein</fullName>
    </submittedName>
</protein>